<comment type="caution">
    <text evidence="1">The sequence shown here is derived from an EMBL/GenBank/DDBJ whole genome shotgun (WGS) entry which is preliminary data.</text>
</comment>
<keyword evidence="2" id="KW-1185">Reference proteome</keyword>
<organism evidence="1 2">
    <name type="scientific">Thermosediminibacter litoriperuensis</name>
    <dbReference type="NCBI Taxonomy" id="291989"/>
    <lineage>
        <taxon>Bacteria</taxon>
        <taxon>Bacillati</taxon>
        <taxon>Bacillota</taxon>
        <taxon>Clostridia</taxon>
        <taxon>Thermosediminibacterales</taxon>
        <taxon>Thermosediminibacteraceae</taxon>
        <taxon>Thermosediminibacter</taxon>
    </lineage>
</organism>
<dbReference type="EMBL" id="VNHO01000007">
    <property type="protein sequence ID" value="TYP56844.1"/>
    <property type="molecule type" value="Genomic_DNA"/>
</dbReference>
<evidence type="ECO:0000313" key="1">
    <source>
        <dbReference type="EMBL" id="TYP56844.1"/>
    </source>
</evidence>
<dbReference type="Proteomes" id="UP000322294">
    <property type="component" value="Unassembled WGS sequence"/>
</dbReference>
<dbReference type="OrthoDB" id="1729920at2"/>
<evidence type="ECO:0000313" key="2">
    <source>
        <dbReference type="Proteomes" id="UP000322294"/>
    </source>
</evidence>
<gene>
    <name evidence="1" type="ORF">LZ11_00907</name>
</gene>
<dbReference type="RefSeq" id="WP_148866695.1">
    <property type="nucleotide sequence ID" value="NZ_VNHO01000007.1"/>
</dbReference>
<proteinExistence type="predicted"/>
<sequence>MDALEKYEESAKLYGVFLDAARIAGEKAEISRRELSLFDPHNPALTIPMREYALLKSQPVLMLAEILFGKGEDQGRKNISPQMAFLAASVAVGQGYSIDRILRVLERLFVRELERRV</sequence>
<protein>
    <submittedName>
        <fullName evidence="1">Uncharacterized protein</fullName>
    </submittedName>
</protein>
<accession>A0A5S5AVC9</accession>
<name>A0A5S5AVC9_9FIRM</name>
<dbReference type="AlphaFoldDB" id="A0A5S5AVC9"/>
<reference evidence="1 2" key="1">
    <citation type="submission" date="2019-07" db="EMBL/GenBank/DDBJ databases">
        <title>Genomic Encyclopedia of Type Strains, Phase I: the one thousand microbial genomes (KMG-I) project.</title>
        <authorList>
            <person name="Kyrpides N."/>
        </authorList>
    </citation>
    <scope>NUCLEOTIDE SEQUENCE [LARGE SCALE GENOMIC DNA]</scope>
    <source>
        <strain evidence="1 2">DSM 16647</strain>
    </source>
</reference>